<dbReference type="GO" id="GO:0000155">
    <property type="term" value="F:phosphorelay sensor kinase activity"/>
    <property type="evidence" value="ECO:0007669"/>
    <property type="project" value="InterPro"/>
</dbReference>
<sequence>MLTFRSDTRGCLTPENALWMAVAAALVTAAGTYVATRRALAESWRERAESAEAGRRLRDEQARAGERARIAREMHDVLAHKVSLIALHAGALELTASEGSARVQEGAALIRVTAREALQELRYVLDALRTDEPPPDEPFSDLGSLVGAAIQAGQRVELDDRAGPLPPVMARVVFRVVQEGLTNARKHAPHSRTTVTVDRGDGGTVTVTVHNTAGDRAGDLPGSGAGLVGLAERVRLVGGTLQSGPAGSGGWRLRADLPWRDHGVDETPLSDAS</sequence>
<evidence type="ECO:0000313" key="11">
    <source>
        <dbReference type="Proteomes" id="UP000468735"/>
    </source>
</evidence>
<keyword evidence="8" id="KW-0902">Two-component regulatory system</keyword>
<gene>
    <name evidence="10" type="ORF">F8566_02465</name>
</gene>
<dbReference type="EMBL" id="WBMT01000001">
    <property type="protein sequence ID" value="KAB2352557.1"/>
    <property type="molecule type" value="Genomic_DNA"/>
</dbReference>
<keyword evidence="4" id="KW-0808">Transferase</keyword>
<comment type="catalytic activity">
    <reaction evidence="1">
        <text>ATP + protein L-histidine = ADP + protein N-phospho-L-histidine.</text>
        <dbReference type="EC" id="2.7.13.3"/>
    </reaction>
</comment>
<keyword evidence="6" id="KW-0418">Kinase</keyword>
<dbReference type="Gene3D" id="1.20.5.1930">
    <property type="match status" value="1"/>
</dbReference>
<dbReference type="PANTHER" id="PTHR24421">
    <property type="entry name" value="NITRATE/NITRITE SENSOR PROTEIN NARX-RELATED"/>
    <property type="match status" value="1"/>
</dbReference>
<proteinExistence type="predicted"/>
<comment type="caution">
    <text evidence="10">The sequence shown here is derived from an EMBL/GenBank/DDBJ whole genome shotgun (WGS) entry which is preliminary data.</text>
</comment>
<dbReference type="InterPro" id="IPR011712">
    <property type="entry name" value="Sig_transdc_His_kin_sub3_dim/P"/>
</dbReference>
<dbReference type="InterPro" id="IPR036890">
    <property type="entry name" value="HATPase_C_sf"/>
</dbReference>
<keyword evidence="7" id="KW-0067">ATP-binding</keyword>
<evidence type="ECO:0000256" key="8">
    <source>
        <dbReference type="ARBA" id="ARBA00023012"/>
    </source>
</evidence>
<dbReference type="SUPFAM" id="SSF55874">
    <property type="entry name" value="ATPase domain of HSP90 chaperone/DNA topoisomerase II/histidine kinase"/>
    <property type="match status" value="1"/>
</dbReference>
<keyword evidence="3" id="KW-0597">Phosphoprotein</keyword>
<evidence type="ECO:0000256" key="1">
    <source>
        <dbReference type="ARBA" id="ARBA00000085"/>
    </source>
</evidence>
<dbReference type="RefSeq" id="WP_151557490.1">
    <property type="nucleotide sequence ID" value="NZ_WBMT01000001.1"/>
</dbReference>
<dbReference type="PANTHER" id="PTHR24421:SF10">
    <property type="entry name" value="NITRATE_NITRITE SENSOR PROTEIN NARQ"/>
    <property type="match status" value="1"/>
</dbReference>
<evidence type="ECO:0000256" key="4">
    <source>
        <dbReference type="ARBA" id="ARBA00022679"/>
    </source>
</evidence>
<feature type="domain" description="Signal transduction histidine kinase subgroup 3 dimerisation and phosphoacceptor" evidence="9">
    <location>
        <begin position="66"/>
        <end position="131"/>
    </location>
</feature>
<dbReference type="Proteomes" id="UP000468735">
    <property type="component" value="Unassembled WGS sequence"/>
</dbReference>
<dbReference type="GO" id="GO:0005524">
    <property type="term" value="F:ATP binding"/>
    <property type="evidence" value="ECO:0007669"/>
    <property type="project" value="UniProtKB-KW"/>
</dbReference>
<dbReference type="Pfam" id="PF07730">
    <property type="entry name" value="HisKA_3"/>
    <property type="match status" value="1"/>
</dbReference>
<dbReference type="CDD" id="cd16917">
    <property type="entry name" value="HATPase_UhpB-NarQ-NarX-like"/>
    <property type="match status" value="1"/>
</dbReference>
<dbReference type="Gene3D" id="3.30.565.10">
    <property type="entry name" value="Histidine kinase-like ATPase, C-terminal domain"/>
    <property type="match status" value="1"/>
</dbReference>
<reference evidence="10 11" key="1">
    <citation type="submission" date="2019-09" db="EMBL/GenBank/DDBJ databases">
        <title>Actinomadura physcomitrii sp. nov., a novel actinomycete isolated from moss [Physcomitrium sphaericum (Ludw) Fuernr].</title>
        <authorList>
            <person name="Zhuang X."/>
            <person name="Liu C."/>
        </authorList>
    </citation>
    <scope>NUCLEOTIDE SEQUENCE [LARGE SCALE GENOMIC DNA]</scope>
    <source>
        <strain evidence="10 11">HMC1</strain>
    </source>
</reference>
<dbReference type="InterPro" id="IPR050482">
    <property type="entry name" value="Sensor_HK_TwoCompSys"/>
</dbReference>
<evidence type="ECO:0000256" key="5">
    <source>
        <dbReference type="ARBA" id="ARBA00022741"/>
    </source>
</evidence>
<protein>
    <recommendedName>
        <fullName evidence="2">histidine kinase</fullName>
        <ecNumber evidence="2">2.7.13.3</ecNumber>
    </recommendedName>
</protein>
<organism evidence="10 11">
    <name type="scientific">Actinomadura rudentiformis</name>
    <dbReference type="NCBI Taxonomy" id="359158"/>
    <lineage>
        <taxon>Bacteria</taxon>
        <taxon>Bacillati</taxon>
        <taxon>Actinomycetota</taxon>
        <taxon>Actinomycetes</taxon>
        <taxon>Streptosporangiales</taxon>
        <taxon>Thermomonosporaceae</taxon>
        <taxon>Actinomadura</taxon>
    </lineage>
</organism>
<evidence type="ECO:0000256" key="6">
    <source>
        <dbReference type="ARBA" id="ARBA00022777"/>
    </source>
</evidence>
<evidence type="ECO:0000313" key="10">
    <source>
        <dbReference type="EMBL" id="KAB2352557.1"/>
    </source>
</evidence>
<evidence type="ECO:0000256" key="7">
    <source>
        <dbReference type="ARBA" id="ARBA00022840"/>
    </source>
</evidence>
<name>A0A6H9YV98_9ACTN</name>
<evidence type="ECO:0000259" key="9">
    <source>
        <dbReference type="Pfam" id="PF07730"/>
    </source>
</evidence>
<dbReference type="GO" id="GO:0016020">
    <property type="term" value="C:membrane"/>
    <property type="evidence" value="ECO:0007669"/>
    <property type="project" value="InterPro"/>
</dbReference>
<keyword evidence="11" id="KW-1185">Reference proteome</keyword>
<dbReference type="GO" id="GO:0046983">
    <property type="term" value="F:protein dimerization activity"/>
    <property type="evidence" value="ECO:0007669"/>
    <property type="project" value="InterPro"/>
</dbReference>
<accession>A0A6H9YV98</accession>
<evidence type="ECO:0000256" key="3">
    <source>
        <dbReference type="ARBA" id="ARBA00022553"/>
    </source>
</evidence>
<evidence type="ECO:0000256" key="2">
    <source>
        <dbReference type="ARBA" id="ARBA00012438"/>
    </source>
</evidence>
<dbReference type="EC" id="2.7.13.3" evidence="2"/>
<dbReference type="OrthoDB" id="3288457at2"/>
<dbReference type="AlphaFoldDB" id="A0A6H9YV98"/>
<keyword evidence="5" id="KW-0547">Nucleotide-binding</keyword>